<feature type="transmembrane region" description="Helical" evidence="1">
    <location>
        <begin position="144"/>
        <end position="167"/>
    </location>
</feature>
<gene>
    <name evidence="3" type="ORF">A3D51_03605</name>
</gene>
<reference evidence="3 4" key="1">
    <citation type="journal article" date="2016" name="Nat. Commun.">
        <title>Thousands of microbial genomes shed light on interconnected biogeochemical processes in an aquifer system.</title>
        <authorList>
            <person name="Anantharaman K."/>
            <person name="Brown C.T."/>
            <person name="Hug L.A."/>
            <person name="Sharon I."/>
            <person name="Castelle C.J."/>
            <person name="Probst A.J."/>
            <person name="Thomas B.C."/>
            <person name="Singh A."/>
            <person name="Wilkins M.J."/>
            <person name="Karaoz U."/>
            <person name="Brodie E.L."/>
            <person name="Williams K.H."/>
            <person name="Hubbard S.S."/>
            <person name="Banfield J.F."/>
        </authorList>
    </citation>
    <scope>NUCLEOTIDE SEQUENCE [LARGE SCALE GENOMIC DNA]</scope>
</reference>
<dbReference type="PANTHER" id="PTHR43591">
    <property type="entry name" value="METHYLTRANSFERASE"/>
    <property type="match status" value="1"/>
</dbReference>
<dbReference type="CDD" id="cd02440">
    <property type="entry name" value="AdoMet_MTases"/>
    <property type="match status" value="1"/>
</dbReference>
<keyword evidence="1" id="KW-0812">Transmembrane</keyword>
<dbReference type="Pfam" id="PF08241">
    <property type="entry name" value="Methyltransf_11"/>
    <property type="match status" value="1"/>
</dbReference>
<protein>
    <recommendedName>
        <fullName evidence="2">Methyltransferase type 11 domain-containing protein</fullName>
    </recommendedName>
</protein>
<sequence>MKSNDIKNFYSDYADEIIEKRLRSPYRLRQYAHIKQYESILNFVAPGMKVLDAGCGEGVLSVMMAKKGAIVTGCDLSKPNVDKSKMYAIESRVGDNTNFLVGDAEELPFPDNTFDLVVSSHVLEHLPDFDQGLREIMRVTKKRAVIAIPTVLNLCSLVQVGHGWFYLKGPKSFFALPFGFLKTFIAFLFNKEGVNESYAGNDAVPHVFRFPSVMKEKIKKNGFKLISYEASSICLPYFEFLLPLIKILDKHKSKMILRGLGYGTTFVVEK</sequence>
<keyword evidence="1" id="KW-1133">Transmembrane helix</keyword>
<dbReference type="InterPro" id="IPR013216">
    <property type="entry name" value="Methyltransf_11"/>
</dbReference>
<evidence type="ECO:0000256" key="1">
    <source>
        <dbReference type="SAM" id="Phobius"/>
    </source>
</evidence>
<feature type="domain" description="Methyltransferase type 11" evidence="2">
    <location>
        <begin position="51"/>
        <end position="147"/>
    </location>
</feature>
<name>A0A1G2S5J8_9BACT</name>
<dbReference type="Gene3D" id="3.40.50.150">
    <property type="entry name" value="Vaccinia Virus protein VP39"/>
    <property type="match status" value="1"/>
</dbReference>
<dbReference type="AlphaFoldDB" id="A0A1G2S5J8"/>
<evidence type="ECO:0000313" key="4">
    <source>
        <dbReference type="Proteomes" id="UP000179118"/>
    </source>
</evidence>
<keyword evidence="1" id="KW-0472">Membrane</keyword>
<dbReference type="GO" id="GO:0008757">
    <property type="term" value="F:S-adenosylmethionine-dependent methyltransferase activity"/>
    <property type="evidence" value="ECO:0007669"/>
    <property type="project" value="InterPro"/>
</dbReference>
<organism evidence="3 4">
    <name type="scientific">Candidatus Yonathbacteria bacterium RIFCSPHIGHO2_02_FULL_44_14</name>
    <dbReference type="NCBI Taxonomy" id="1802724"/>
    <lineage>
        <taxon>Bacteria</taxon>
        <taxon>Candidatus Yonathiibacteriota</taxon>
    </lineage>
</organism>
<proteinExistence type="predicted"/>
<comment type="caution">
    <text evidence="3">The sequence shown here is derived from an EMBL/GenBank/DDBJ whole genome shotgun (WGS) entry which is preliminary data.</text>
</comment>
<dbReference type="InterPro" id="IPR029063">
    <property type="entry name" value="SAM-dependent_MTases_sf"/>
</dbReference>
<evidence type="ECO:0000259" key="2">
    <source>
        <dbReference type="Pfam" id="PF08241"/>
    </source>
</evidence>
<accession>A0A1G2S5J8</accession>
<dbReference type="EMBL" id="MHUT01000022">
    <property type="protein sequence ID" value="OHA80375.1"/>
    <property type="molecule type" value="Genomic_DNA"/>
</dbReference>
<evidence type="ECO:0000313" key="3">
    <source>
        <dbReference type="EMBL" id="OHA80375.1"/>
    </source>
</evidence>
<dbReference type="Proteomes" id="UP000179118">
    <property type="component" value="Unassembled WGS sequence"/>
</dbReference>
<dbReference type="SUPFAM" id="SSF53335">
    <property type="entry name" value="S-adenosyl-L-methionine-dependent methyltransferases"/>
    <property type="match status" value="1"/>
</dbReference>